<proteinExistence type="predicted"/>
<accession>G3A2Y3</accession>
<reference evidence="2" key="2">
    <citation type="submission" date="2011-04" db="EMBL/GenBank/DDBJ databases">
        <authorList>
            <person name="Genoscope - CEA"/>
        </authorList>
    </citation>
    <scope>NUCLEOTIDE SEQUENCE</scope>
    <source>
        <strain evidence="2">R24</strain>
    </source>
</reference>
<organism evidence="2">
    <name type="scientific">Ralstonia syzygii R24</name>
    <dbReference type="NCBI Taxonomy" id="907261"/>
    <lineage>
        <taxon>Bacteria</taxon>
        <taxon>Pseudomonadati</taxon>
        <taxon>Pseudomonadota</taxon>
        <taxon>Betaproteobacteria</taxon>
        <taxon>Burkholderiales</taxon>
        <taxon>Burkholderiaceae</taxon>
        <taxon>Ralstonia</taxon>
        <taxon>Ralstonia solanacearum species complex</taxon>
    </lineage>
</organism>
<dbReference type="AlphaFoldDB" id="G3A2Y3"/>
<gene>
    <name evidence="2" type="ORF">RALSY_20417</name>
</gene>
<feature type="region of interest" description="Disordered" evidence="1">
    <location>
        <begin position="22"/>
        <end position="65"/>
    </location>
</feature>
<evidence type="ECO:0000256" key="1">
    <source>
        <dbReference type="SAM" id="MobiDB-lite"/>
    </source>
</evidence>
<feature type="compositionally biased region" description="Pro residues" evidence="1">
    <location>
        <begin position="55"/>
        <end position="65"/>
    </location>
</feature>
<sequence length="65" mass="7220">MSGRMAFVLAVAVYCLSGCAPKPLSPDIPAYDTSAQQRDENERNWQRQLRDVPALTPPPPIRPVQ</sequence>
<protein>
    <recommendedName>
        <fullName evidence="3">Lipoprotein</fullName>
    </recommendedName>
</protein>
<dbReference type="EMBL" id="FR854087">
    <property type="protein sequence ID" value="CCA85804.1"/>
    <property type="molecule type" value="Genomic_DNA"/>
</dbReference>
<dbReference type="RefSeq" id="WP_197333308.1">
    <property type="nucleotide sequence ID" value="NZ_CP115944.1"/>
</dbReference>
<evidence type="ECO:0008006" key="3">
    <source>
        <dbReference type="Google" id="ProtNLM"/>
    </source>
</evidence>
<reference evidence="2" key="1">
    <citation type="journal article" date="2011" name="PLoS ONE">
        <title>Ralstonia syzygii, the Blood Disease Bacterium and some Asian R. solanacearum strains form a single genomic species despite divergent lifestyles.</title>
        <authorList>
            <person name="Remenant B."/>
            <person name="de Cambiaire J.C."/>
            <person name="Cellier G."/>
            <person name="Jacobs J.M."/>
            <person name="Mangenot S."/>
            <person name="Barbe V."/>
            <person name="Lajus A."/>
            <person name="Vallenet D."/>
            <person name="Medigue C."/>
            <person name="Fegan M."/>
            <person name="Allen C."/>
            <person name="Prior P."/>
        </authorList>
    </citation>
    <scope>NUCLEOTIDE SEQUENCE</scope>
    <source>
        <strain evidence="2">R24</strain>
    </source>
</reference>
<evidence type="ECO:0000313" key="2">
    <source>
        <dbReference type="EMBL" id="CCA85804.1"/>
    </source>
</evidence>
<name>G3A2Y3_9RALS</name>
<feature type="compositionally biased region" description="Basic and acidic residues" evidence="1">
    <location>
        <begin position="37"/>
        <end position="50"/>
    </location>
</feature>